<keyword evidence="3" id="KW-1185">Reference proteome</keyword>
<feature type="domain" description="DUF6593" evidence="1">
    <location>
        <begin position="8"/>
        <end position="174"/>
    </location>
</feature>
<name>A0A0C9WP70_9AGAR</name>
<accession>A0A0C9WP70</accession>
<dbReference type="InterPro" id="IPR046528">
    <property type="entry name" value="DUF6593"/>
</dbReference>
<organism evidence="2 3">
    <name type="scientific">Laccaria amethystina LaAM-08-1</name>
    <dbReference type="NCBI Taxonomy" id="1095629"/>
    <lineage>
        <taxon>Eukaryota</taxon>
        <taxon>Fungi</taxon>
        <taxon>Dikarya</taxon>
        <taxon>Basidiomycota</taxon>
        <taxon>Agaricomycotina</taxon>
        <taxon>Agaricomycetes</taxon>
        <taxon>Agaricomycetidae</taxon>
        <taxon>Agaricales</taxon>
        <taxon>Agaricineae</taxon>
        <taxon>Hydnangiaceae</taxon>
        <taxon>Laccaria</taxon>
    </lineage>
</organism>
<dbReference type="AlphaFoldDB" id="A0A0C9WP70"/>
<dbReference type="OrthoDB" id="3360976at2759"/>
<dbReference type="Proteomes" id="UP000054477">
    <property type="component" value="Unassembled WGS sequence"/>
</dbReference>
<proteinExistence type="predicted"/>
<evidence type="ECO:0000313" key="3">
    <source>
        <dbReference type="Proteomes" id="UP000054477"/>
    </source>
</evidence>
<reference evidence="2 3" key="1">
    <citation type="submission" date="2014-04" db="EMBL/GenBank/DDBJ databases">
        <authorList>
            <consortium name="DOE Joint Genome Institute"/>
            <person name="Kuo A."/>
            <person name="Kohler A."/>
            <person name="Nagy L.G."/>
            <person name="Floudas D."/>
            <person name="Copeland A."/>
            <person name="Barry K.W."/>
            <person name="Cichocki N."/>
            <person name="Veneault-Fourrey C."/>
            <person name="LaButti K."/>
            <person name="Lindquist E.A."/>
            <person name="Lipzen A."/>
            <person name="Lundell T."/>
            <person name="Morin E."/>
            <person name="Murat C."/>
            <person name="Sun H."/>
            <person name="Tunlid A."/>
            <person name="Henrissat B."/>
            <person name="Grigoriev I.V."/>
            <person name="Hibbett D.S."/>
            <person name="Martin F."/>
            <person name="Nordberg H.P."/>
            <person name="Cantor M.N."/>
            <person name="Hua S.X."/>
        </authorList>
    </citation>
    <scope>NUCLEOTIDE SEQUENCE [LARGE SCALE GENOMIC DNA]</scope>
    <source>
        <strain evidence="2 3">LaAM-08-1</strain>
    </source>
</reference>
<evidence type="ECO:0000313" key="2">
    <source>
        <dbReference type="EMBL" id="KIJ92580.1"/>
    </source>
</evidence>
<dbReference type="HOGENOM" id="CLU_084280_4_1_1"/>
<protein>
    <recommendedName>
        <fullName evidence="1">DUF6593 domain-containing protein</fullName>
    </recommendedName>
</protein>
<dbReference type="EMBL" id="KN838900">
    <property type="protein sequence ID" value="KIJ92580.1"/>
    <property type="molecule type" value="Genomic_DNA"/>
</dbReference>
<gene>
    <name evidence="2" type="ORF">K443DRAFT_685172</name>
</gene>
<reference evidence="3" key="2">
    <citation type="submission" date="2015-01" db="EMBL/GenBank/DDBJ databases">
        <title>Evolutionary Origins and Diversification of the Mycorrhizal Mutualists.</title>
        <authorList>
            <consortium name="DOE Joint Genome Institute"/>
            <consortium name="Mycorrhizal Genomics Consortium"/>
            <person name="Kohler A."/>
            <person name="Kuo A."/>
            <person name="Nagy L.G."/>
            <person name="Floudas D."/>
            <person name="Copeland A."/>
            <person name="Barry K.W."/>
            <person name="Cichocki N."/>
            <person name="Veneault-Fourrey C."/>
            <person name="LaButti K."/>
            <person name="Lindquist E.A."/>
            <person name="Lipzen A."/>
            <person name="Lundell T."/>
            <person name="Morin E."/>
            <person name="Murat C."/>
            <person name="Riley R."/>
            <person name="Ohm R."/>
            <person name="Sun H."/>
            <person name="Tunlid A."/>
            <person name="Henrissat B."/>
            <person name="Grigoriev I.V."/>
            <person name="Hibbett D.S."/>
            <person name="Martin F."/>
        </authorList>
    </citation>
    <scope>NUCLEOTIDE SEQUENCE [LARGE SCALE GENOMIC DNA]</scope>
    <source>
        <strain evidence="3">LaAM-08-1</strain>
    </source>
</reference>
<dbReference type="Pfam" id="PF20236">
    <property type="entry name" value="DUF6593"/>
    <property type="match status" value="1"/>
</dbReference>
<sequence length="182" mass="21270">MHLILSSNEPWNATYSNEQGQAFYKTSSPWKMLGRDVSIHKIIPNESEGDLQDRFAHLAEVEYNQFMSSRIRYGGGEVVTSQYFTKTSEWGAFGRDRTFTAPDRKEYKWKMGRRVPELVMDADGKEIRVAVYHRRRRGVMMEARPASLEIFAGGEHMVDLIVVTFVYIEKLRKDRENRAKKR</sequence>
<evidence type="ECO:0000259" key="1">
    <source>
        <dbReference type="Pfam" id="PF20236"/>
    </source>
</evidence>